<dbReference type="Proteomes" id="UP000236291">
    <property type="component" value="Unassembled WGS sequence"/>
</dbReference>
<dbReference type="GO" id="GO:0004540">
    <property type="term" value="F:RNA nuclease activity"/>
    <property type="evidence" value="ECO:0007669"/>
    <property type="project" value="InterPro"/>
</dbReference>
<organism evidence="6 7">
    <name type="scientific">Trifolium pratense</name>
    <name type="common">Red clover</name>
    <dbReference type="NCBI Taxonomy" id="57577"/>
    <lineage>
        <taxon>Eukaryota</taxon>
        <taxon>Viridiplantae</taxon>
        <taxon>Streptophyta</taxon>
        <taxon>Embryophyta</taxon>
        <taxon>Tracheophyta</taxon>
        <taxon>Spermatophyta</taxon>
        <taxon>Magnoliopsida</taxon>
        <taxon>eudicotyledons</taxon>
        <taxon>Gunneridae</taxon>
        <taxon>Pentapetalae</taxon>
        <taxon>rosids</taxon>
        <taxon>fabids</taxon>
        <taxon>Fabales</taxon>
        <taxon>Fabaceae</taxon>
        <taxon>Papilionoideae</taxon>
        <taxon>50 kb inversion clade</taxon>
        <taxon>NPAAA clade</taxon>
        <taxon>Hologalegina</taxon>
        <taxon>IRL clade</taxon>
        <taxon>Trifolieae</taxon>
        <taxon>Trifolium</taxon>
    </lineage>
</organism>
<evidence type="ECO:0000256" key="1">
    <source>
        <dbReference type="SAM" id="Phobius"/>
    </source>
</evidence>
<feature type="domain" description="DUF7625" evidence="4">
    <location>
        <begin position="198"/>
        <end position="288"/>
    </location>
</feature>
<dbReference type="PANTHER" id="PTHR14379">
    <property type="entry name" value="LIMKAIN B LKAP"/>
    <property type="match status" value="1"/>
</dbReference>
<evidence type="ECO:0000313" key="7">
    <source>
        <dbReference type="Proteomes" id="UP000236291"/>
    </source>
</evidence>
<accession>A0A2K3PP58</accession>
<dbReference type="Pfam" id="PF24620">
    <property type="entry name" value="DUF7625"/>
    <property type="match status" value="1"/>
</dbReference>
<dbReference type="EMBL" id="ASHM01034528">
    <property type="protein sequence ID" value="PNX78671.1"/>
    <property type="molecule type" value="Genomic_DNA"/>
</dbReference>
<feature type="transmembrane region" description="Helical" evidence="1">
    <location>
        <begin position="127"/>
        <end position="149"/>
    </location>
</feature>
<feature type="domain" description="OST-HTH associated" evidence="3">
    <location>
        <begin position="317"/>
        <end position="372"/>
    </location>
</feature>
<keyword evidence="1" id="KW-1133">Transmembrane helix</keyword>
<evidence type="ECO:0000259" key="4">
    <source>
        <dbReference type="Pfam" id="PF24620"/>
    </source>
</evidence>
<proteinExistence type="predicted"/>
<dbReference type="EMBL" id="ASHM01009054">
    <property type="protein sequence ID" value="PNY17073.1"/>
    <property type="molecule type" value="Genomic_DNA"/>
</dbReference>
<protein>
    <submittedName>
        <fullName evidence="6">Limkain-B1</fullName>
    </submittedName>
</protein>
<dbReference type="InterPro" id="IPR056042">
    <property type="entry name" value="DUF7625"/>
</dbReference>
<evidence type="ECO:0000259" key="3">
    <source>
        <dbReference type="Pfam" id="PF14418"/>
    </source>
</evidence>
<dbReference type="PANTHER" id="PTHR14379:SF7">
    <property type="entry name" value="ENDONUCLEASE OR GLYCOSYL HYDROLASE-RELATED"/>
    <property type="match status" value="1"/>
</dbReference>
<dbReference type="GO" id="GO:0010468">
    <property type="term" value="P:regulation of gene expression"/>
    <property type="evidence" value="ECO:0007669"/>
    <property type="project" value="InterPro"/>
</dbReference>
<dbReference type="AlphaFoldDB" id="A0A2K3PP58"/>
<dbReference type="Pfam" id="PF14418">
    <property type="entry name" value="OHA"/>
    <property type="match status" value="1"/>
</dbReference>
<dbReference type="Pfam" id="PF01936">
    <property type="entry name" value="NYN"/>
    <property type="match status" value="1"/>
</dbReference>
<feature type="domain" description="NYN" evidence="2">
    <location>
        <begin position="10"/>
        <end position="144"/>
    </location>
</feature>
<dbReference type="CDD" id="cd10910">
    <property type="entry name" value="PIN_limkain_b1_N_like"/>
    <property type="match status" value="1"/>
</dbReference>
<keyword evidence="1" id="KW-0472">Membrane</keyword>
<name>A0A2K3PP58_TRIPR</name>
<dbReference type="STRING" id="57577.A0A2K3PP58"/>
<evidence type="ECO:0000313" key="5">
    <source>
        <dbReference type="EMBL" id="PNX78671.1"/>
    </source>
</evidence>
<dbReference type="InterPro" id="IPR024768">
    <property type="entry name" value="Marf1"/>
</dbReference>
<gene>
    <name evidence="6" type="primary">limkain-B1</name>
    <name evidence="6" type="ORF">L195_g013808</name>
    <name evidence="5" type="ORF">L195_g034649</name>
</gene>
<evidence type="ECO:0000259" key="2">
    <source>
        <dbReference type="Pfam" id="PF01936"/>
    </source>
</evidence>
<keyword evidence="1" id="KW-0812">Transmembrane</keyword>
<evidence type="ECO:0000313" key="6">
    <source>
        <dbReference type="EMBL" id="PNY17073.1"/>
    </source>
</evidence>
<dbReference type="InterPro" id="IPR025677">
    <property type="entry name" value="OST-HTH-assoc_dom"/>
</dbReference>
<dbReference type="GO" id="GO:0005777">
    <property type="term" value="C:peroxisome"/>
    <property type="evidence" value="ECO:0007669"/>
    <property type="project" value="InterPro"/>
</dbReference>
<comment type="caution">
    <text evidence="6">The sequence shown here is derived from an EMBL/GenBank/DDBJ whole genome shotgun (WGS) entry which is preliminary data.</text>
</comment>
<reference evidence="6 7" key="1">
    <citation type="journal article" date="2014" name="Am. J. Bot.">
        <title>Genome assembly and annotation for red clover (Trifolium pratense; Fabaceae).</title>
        <authorList>
            <person name="Istvanek J."/>
            <person name="Jaros M."/>
            <person name="Krenek A."/>
            <person name="Repkova J."/>
        </authorList>
    </citation>
    <scope>NUCLEOTIDE SEQUENCE [LARGE SCALE GENOMIC DNA]</scope>
    <source>
        <strain evidence="7">cv. Tatra</strain>
        <tissue evidence="6">Young leaves</tissue>
    </source>
</reference>
<dbReference type="InterPro" id="IPR021139">
    <property type="entry name" value="NYN"/>
</dbReference>
<reference evidence="6 7" key="2">
    <citation type="journal article" date="2017" name="Front. Plant Sci.">
        <title>Gene Classification and Mining of Molecular Markers Useful in Red Clover (Trifolium pratense) Breeding.</title>
        <authorList>
            <person name="Istvanek J."/>
            <person name="Dluhosova J."/>
            <person name="Dluhos P."/>
            <person name="Patkova L."/>
            <person name="Nedelnik J."/>
            <person name="Repkova J."/>
        </authorList>
    </citation>
    <scope>NUCLEOTIDE SEQUENCE [LARGE SCALE GENOMIC DNA]</scope>
    <source>
        <strain evidence="7">cv. Tatra</strain>
        <tissue evidence="6">Young leaves</tissue>
    </source>
</reference>
<sequence length="376" mass="41936">MKENPFSSAKTSVWWDIENCQVPKNFNPNTIAINITSALINSNFHGPIYISAYADTTALPSHVQQAITSTGVTLNHVPAGGKVDKNILVDMILWAIDNPAPANYLLISGNRVFSNALHNLRMRRYNILLAHPFCASLTLVAAANFVWSWHTLISGGPPHNNATNQNPNFSDKLIYQPKPNSIESVQIQKPDSDDNNNDSSAEQSKSSKLVDVILVTLKTLKNEMILPTKGNITDCIRYGDPKYQKIDVEKALDCAIEQRRVVKECCGALHLYVVANEKRWKCVNPLGGSPSHFPTTIWVRIEKFLASSSGRLAILASRSRYEASLILKRLCLEELVLGDVLKILEIIITTKKWIIPDYHSKWQPISISLPEAKDDN</sequence>